<reference evidence="4" key="2">
    <citation type="submission" date="2021-04" db="EMBL/GenBank/DDBJ databases">
        <authorList>
            <person name="Gilroy R."/>
        </authorList>
    </citation>
    <scope>NUCLEOTIDE SEQUENCE</scope>
    <source>
        <strain evidence="4">ChiSjej1B19-5720</strain>
    </source>
</reference>
<sequence>MTKHVHGGNVYQYKDCIDFSANCNPLGTPQSVKQAIIDSAEHICEYPQVGYEPLKKALAVYEGTEETQVICGNGAAEIIFTLCHARMPKKALLPAPTFAEYGQALLSIGCEISEYSLSEEKDFVLGEEFLSALEKGIDIVFLCNPNNPTGILLEREFLLKILDRCRELGIFLVVDECFLDFVEKPEAYTLKGFLSQYENLFLLKAFTKRYAMAGIRLGYGLSGNKELLDWMEGCVQPWNLSVAAQAAGIAALKETDYVNRGRELVFKEAARLKKELASLGLKVYPSCANYIFFRGPKDLFERCTEEGILIRDCSNYSGLSKGYYRIAVKKEKENDALLKALVHIQENRERGTK</sequence>
<gene>
    <name evidence="4" type="ORF">IAA06_11890</name>
</gene>
<dbReference type="GO" id="GO:0008483">
    <property type="term" value="F:transaminase activity"/>
    <property type="evidence" value="ECO:0007669"/>
    <property type="project" value="UniProtKB-KW"/>
</dbReference>
<keyword evidence="4" id="KW-0808">Transferase</keyword>
<dbReference type="CDD" id="cd00609">
    <property type="entry name" value="AAT_like"/>
    <property type="match status" value="1"/>
</dbReference>
<evidence type="ECO:0000259" key="3">
    <source>
        <dbReference type="Pfam" id="PF00155"/>
    </source>
</evidence>
<dbReference type="InterPro" id="IPR015421">
    <property type="entry name" value="PyrdxlP-dep_Trfase_major"/>
</dbReference>
<organism evidence="4 5">
    <name type="scientific">Candidatus Blautia faecavium</name>
    <dbReference type="NCBI Taxonomy" id="2838487"/>
    <lineage>
        <taxon>Bacteria</taxon>
        <taxon>Bacillati</taxon>
        <taxon>Bacillota</taxon>
        <taxon>Clostridia</taxon>
        <taxon>Lachnospirales</taxon>
        <taxon>Lachnospiraceae</taxon>
        <taxon>Blautia</taxon>
    </lineage>
</organism>
<dbReference type="InterPro" id="IPR015424">
    <property type="entry name" value="PyrdxlP-dep_Trfase"/>
</dbReference>
<feature type="domain" description="Aminotransferase class I/classII large" evidence="3">
    <location>
        <begin position="14"/>
        <end position="341"/>
    </location>
</feature>
<keyword evidence="4" id="KW-0032">Aminotransferase</keyword>
<keyword evidence="2" id="KW-0663">Pyridoxal phosphate</keyword>
<comment type="cofactor">
    <cofactor evidence="1">
        <name>pyridoxal 5'-phosphate</name>
        <dbReference type="ChEBI" id="CHEBI:597326"/>
    </cofactor>
</comment>
<evidence type="ECO:0000313" key="4">
    <source>
        <dbReference type="EMBL" id="HJB29477.1"/>
    </source>
</evidence>
<accession>A0A9D2LU43</accession>
<dbReference type="PANTHER" id="PTHR42885:SF1">
    <property type="entry name" value="THREONINE-PHOSPHATE DECARBOXYLASE"/>
    <property type="match status" value="1"/>
</dbReference>
<dbReference type="EMBL" id="DWYZ01000217">
    <property type="protein sequence ID" value="HJB29477.1"/>
    <property type="molecule type" value="Genomic_DNA"/>
</dbReference>
<dbReference type="AlphaFoldDB" id="A0A9D2LU43"/>
<dbReference type="GO" id="GO:0030170">
    <property type="term" value="F:pyridoxal phosphate binding"/>
    <property type="evidence" value="ECO:0007669"/>
    <property type="project" value="InterPro"/>
</dbReference>
<dbReference type="Pfam" id="PF00155">
    <property type="entry name" value="Aminotran_1_2"/>
    <property type="match status" value="1"/>
</dbReference>
<reference evidence="4" key="1">
    <citation type="journal article" date="2021" name="PeerJ">
        <title>Extensive microbial diversity within the chicken gut microbiome revealed by metagenomics and culture.</title>
        <authorList>
            <person name="Gilroy R."/>
            <person name="Ravi A."/>
            <person name="Getino M."/>
            <person name="Pursley I."/>
            <person name="Horton D.L."/>
            <person name="Alikhan N.F."/>
            <person name="Baker D."/>
            <person name="Gharbi K."/>
            <person name="Hall N."/>
            <person name="Watson M."/>
            <person name="Adriaenssens E.M."/>
            <person name="Foster-Nyarko E."/>
            <person name="Jarju S."/>
            <person name="Secka A."/>
            <person name="Antonio M."/>
            <person name="Oren A."/>
            <person name="Chaudhuri R.R."/>
            <person name="La Ragione R."/>
            <person name="Hildebrand F."/>
            <person name="Pallen M.J."/>
        </authorList>
    </citation>
    <scope>NUCLEOTIDE SEQUENCE</scope>
    <source>
        <strain evidence="4">ChiSjej1B19-5720</strain>
    </source>
</reference>
<name>A0A9D2LU43_9FIRM</name>
<dbReference type="InterPro" id="IPR015422">
    <property type="entry name" value="PyrdxlP-dep_Trfase_small"/>
</dbReference>
<evidence type="ECO:0000313" key="5">
    <source>
        <dbReference type="Proteomes" id="UP000823842"/>
    </source>
</evidence>
<dbReference type="PANTHER" id="PTHR42885">
    <property type="entry name" value="HISTIDINOL-PHOSPHATE AMINOTRANSFERASE-RELATED"/>
    <property type="match status" value="1"/>
</dbReference>
<evidence type="ECO:0000256" key="2">
    <source>
        <dbReference type="ARBA" id="ARBA00022898"/>
    </source>
</evidence>
<dbReference type="Gene3D" id="3.90.1150.10">
    <property type="entry name" value="Aspartate Aminotransferase, domain 1"/>
    <property type="match status" value="1"/>
</dbReference>
<dbReference type="Proteomes" id="UP000823842">
    <property type="component" value="Unassembled WGS sequence"/>
</dbReference>
<dbReference type="Gene3D" id="3.40.640.10">
    <property type="entry name" value="Type I PLP-dependent aspartate aminotransferase-like (Major domain)"/>
    <property type="match status" value="1"/>
</dbReference>
<dbReference type="InterPro" id="IPR004839">
    <property type="entry name" value="Aminotransferase_I/II_large"/>
</dbReference>
<evidence type="ECO:0000256" key="1">
    <source>
        <dbReference type="ARBA" id="ARBA00001933"/>
    </source>
</evidence>
<proteinExistence type="predicted"/>
<protein>
    <submittedName>
        <fullName evidence="4">Aminotransferase class I/II-fold pyridoxal phosphate-dependent enzyme</fullName>
    </submittedName>
</protein>
<dbReference type="SUPFAM" id="SSF53383">
    <property type="entry name" value="PLP-dependent transferases"/>
    <property type="match status" value="1"/>
</dbReference>
<comment type="caution">
    <text evidence="4">The sequence shown here is derived from an EMBL/GenBank/DDBJ whole genome shotgun (WGS) entry which is preliminary data.</text>
</comment>